<evidence type="ECO:0000256" key="13">
    <source>
        <dbReference type="ARBA" id="ARBA00046116"/>
    </source>
</evidence>
<evidence type="ECO:0000313" key="16">
    <source>
        <dbReference type="EnsemblMetazoa" id="GPPI049614-PA"/>
    </source>
</evidence>
<keyword evidence="7" id="KW-0999">Mitochondrion inner membrane</keyword>
<dbReference type="InterPro" id="IPR045299">
    <property type="entry name" value="Complex1_LYR_NDUFA6_LYRM6"/>
</dbReference>
<comment type="subcellular location">
    <subcellularLocation>
        <location evidence="1">Mitochondrion inner membrane</location>
        <topology evidence="1">Peripheral membrane protein</topology>
        <orientation evidence="1">Matrix side</orientation>
    </subcellularLocation>
</comment>
<protein>
    <recommendedName>
        <fullName evidence="4">NADH dehydrogenase [ubiquinone] 1 alpha subcomplex subunit 6</fullName>
    </recommendedName>
    <alternativeName>
        <fullName evidence="11">Complex I-B14</fullName>
    </alternativeName>
    <alternativeName>
        <fullName evidence="12">NADH-ubiquinone oxidoreductase B14 subunit</fullName>
    </alternativeName>
</protein>
<evidence type="ECO:0000313" key="17">
    <source>
        <dbReference type="Proteomes" id="UP000092460"/>
    </source>
</evidence>
<dbReference type="CDD" id="cd20266">
    <property type="entry name" value="Complex1_LYR_NDUFA6_LYRM6"/>
    <property type="match status" value="1"/>
</dbReference>
<feature type="domain" description="Complex 1 LYR protein" evidence="14">
    <location>
        <begin position="143"/>
        <end position="196"/>
    </location>
</feature>
<evidence type="ECO:0000259" key="15">
    <source>
        <dbReference type="Pfam" id="PF11708"/>
    </source>
</evidence>
<sequence>MGGIAIIIYNTFLLRYNTSNAVANIINVRIAWRDYANSLVVHDEHIVQDEAVDYDEKRDRWSSYDPAQHREIIEEYEKVEETKRQLKAEKLKNGKLKKYITTNLALMAASREAVKKAVQQVRPILSVNQGEARKRALNLYKAWYRQIPYIVMDYDIPKSIEQCRAKLREEFLRHQNVTDIRVIDMLVIKGQMELKESVEIWKQKGHIMRYWKESQDPKPTDFLSKFIQGIN</sequence>
<evidence type="ECO:0000256" key="3">
    <source>
        <dbReference type="ARBA" id="ARBA00011790"/>
    </source>
</evidence>
<keyword evidence="10" id="KW-0472">Membrane</keyword>
<reference evidence="17" key="1">
    <citation type="submission" date="2015-01" db="EMBL/GenBank/DDBJ databases">
        <authorList>
            <person name="Aksoy S."/>
            <person name="Warren W."/>
            <person name="Wilson R.K."/>
        </authorList>
    </citation>
    <scope>NUCLEOTIDE SEQUENCE [LARGE SCALE GENOMIC DNA]</scope>
    <source>
        <strain evidence="17">IAEA</strain>
    </source>
</reference>
<dbReference type="PANTHER" id="PTHR12964:SF0">
    <property type="entry name" value="NADH DEHYDROGENASE [UBIQUINONE] 1 ALPHA SUBCOMPLEX SUBUNIT 6"/>
    <property type="match status" value="1"/>
</dbReference>
<dbReference type="Pfam" id="PF11708">
    <property type="entry name" value="Slu7"/>
    <property type="match status" value="1"/>
</dbReference>
<evidence type="ECO:0000256" key="9">
    <source>
        <dbReference type="ARBA" id="ARBA00023128"/>
    </source>
</evidence>
<evidence type="ECO:0000256" key="12">
    <source>
        <dbReference type="ARBA" id="ARBA00032352"/>
    </source>
</evidence>
<dbReference type="GO" id="GO:0045271">
    <property type="term" value="C:respiratory chain complex I"/>
    <property type="evidence" value="ECO:0007669"/>
    <property type="project" value="InterPro"/>
</dbReference>
<comment type="function">
    <text evidence="13">Accessory subunit of the mitochondrial membrane respiratory chain NADH dehydrogenase (Complex I), that is believed to be not involved in catalysis. Required for proper complex I assembly. Complex I functions in the transfer of electrons from NADH to the respiratory chain. The immediate electron acceptor for the enzyme is believed to be ubiquinone.</text>
</comment>
<evidence type="ECO:0000256" key="6">
    <source>
        <dbReference type="ARBA" id="ARBA00022660"/>
    </source>
</evidence>
<dbReference type="GO" id="GO:0005743">
    <property type="term" value="C:mitochondrial inner membrane"/>
    <property type="evidence" value="ECO:0007669"/>
    <property type="project" value="UniProtKB-SubCell"/>
</dbReference>
<keyword evidence="6" id="KW-0679">Respiratory chain</keyword>
<dbReference type="PANTHER" id="PTHR12964">
    <property type="entry name" value="NADH-UBIQUINONE OXIDOREDUCTASE B14 SUBUNIT"/>
    <property type="match status" value="1"/>
</dbReference>
<dbReference type="InterPro" id="IPR016488">
    <property type="entry name" value="NADH_Ub_cplx-1_asu_su-6"/>
</dbReference>
<dbReference type="VEuPathDB" id="VectorBase:GPPI049614"/>
<reference evidence="16" key="2">
    <citation type="submission" date="2020-05" db="UniProtKB">
        <authorList>
            <consortium name="EnsemblMetazoa"/>
        </authorList>
    </citation>
    <scope>IDENTIFICATION</scope>
    <source>
        <strain evidence="16">IAEA</strain>
    </source>
</reference>
<dbReference type="InterPro" id="IPR008011">
    <property type="entry name" value="Complex1_LYR_dom"/>
</dbReference>
<dbReference type="EMBL" id="JXJN01025945">
    <property type="status" value="NOT_ANNOTATED_CDS"/>
    <property type="molecule type" value="Genomic_DNA"/>
</dbReference>
<accession>A0A1B0C5E2</accession>
<evidence type="ECO:0000256" key="8">
    <source>
        <dbReference type="ARBA" id="ARBA00022982"/>
    </source>
</evidence>
<dbReference type="Pfam" id="PF05347">
    <property type="entry name" value="Complex1_LYR"/>
    <property type="match status" value="1"/>
</dbReference>
<evidence type="ECO:0000256" key="7">
    <source>
        <dbReference type="ARBA" id="ARBA00022792"/>
    </source>
</evidence>
<evidence type="ECO:0000256" key="4">
    <source>
        <dbReference type="ARBA" id="ARBA00016386"/>
    </source>
</evidence>
<evidence type="ECO:0000256" key="2">
    <source>
        <dbReference type="ARBA" id="ARBA00009508"/>
    </source>
</evidence>
<dbReference type="AlphaFoldDB" id="A0A1B0C5E2"/>
<keyword evidence="9" id="KW-0496">Mitochondrion</keyword>
<evidence type="ECO:0000256" key="5">
    <source>
        <dbReference type="ARBA" id="ARBA00022448"/>
    </source>
</evidence>
<evidence type="ECO:0000256" key="10">
    <source>
        <dbReference type="ARBA" id="ARBA00023136"/>
    </source>
</evidence>
<dbReference type="EnsemblMetazoa" id="GPPI049614-RA">
    <property type="protein sequence ID" value="GPPI049614-PA"/>
    <property type="gene ID" value="GPPI049614"/>
</dbReference>
<comment type="similarity">
    <text evidence="2">Belongs to the complex I LYR family.</text>
</comment>
<keyword evidence="5" id="KW-0813">Transport</keyword>
<keyword evidence="17" id="KW-1185">Reference proteome</keyword>
<feature type="domain" description="Pre-mRNA-splicing factor SLU7" evidence="15">
    <location>
        <begin position="53"/>
        <end position="95"/>
    </location>
</feature>
<proteinExistence type="inferred from homology"/>
<keyword evidence="8" id="KW-0249">Electron transport</keyword>
<dbReference type="Proteomes" id="UP000092460">
    <property type="component" value="Unassembled WGS sequence"/>
</dbReference>
<dbReference type="GO" id="GO:0006979">
    <property type="term" value="P:response to oxidative stress"/>
    <property type="evidence" value="ECO:0007669"/>
    <property type="project" value="TreeGrafter"/>
</dbReference>
<comment type="subunit">
    <text evidence="3">Mammalian complex I is composed of 45 different subunits.</text>
</comment>
<evidence type="ECO:0000259" key="14">
    <source>
        <dbReference type="Pfam" id="PF05347"/>
    </source>
</evidence>
<evidence type="ECO:0000256" key="11">
    <source>
        <dbReference type="ARBA" id="ARBA00030213"/>
    </source>
</evidence>
<dbReference type="InterPro" id="IPR021715">
    <property type="entry name" value="Slu7_dom"/>
</dbReference>
<evidence type="ECO:0000256" key="1">
    <source>
        <dbReference type="ARBA" id="ARBA00004443"/>
    </source>
</evidence>
<organism evidence="16 17">
    <name type="scientific">Glossina palpalis gambiensis</name>
    <dbReference type="NCBI Taxonomy" id="67801"/>
    <lineage>
        <taxon>Eukaryota</taxon>
        <taxon>Metazoa</taxon>
        <taxon>Ecdysozoa</taxon>
        <taxon>Arthropoda</taxon>
        <taxon>Hexapoda</taxon>
        <taxon>Insecta</taxon>
        <taxon>Pterygota</taxon>
        <taxon>Neoptera</taxon>
        <taxon>Endopterygota</taxon>
        <taxon>Diptera</taxon>
        <taxon>Brachycera</taxon>
        <taxon>Muscomorpha</taxon>
        <taxon>Hippoboscoidea</taxon>
        <taxon>Glossinidae</taxon>
        <taxon>Glossina</taxon>
    </lineage>
</organism>
<name>A0A1B0C5E2_9MUSC</name>
<dbReference type="STRING" id="67801.A0A1B0C5E2"/>